<accession>A0A068RVC2</accession>
<sequence length="518" mass="57028">MGGGPILSQPLLAILNALVMLHDRMLAGKWCHASSCRLNVLADGPTTTTSVSKSGHGGFLRGVVVVVNTWLSSLQLQTMSGQNFIGSKISLISNSDIRYVGTLHSLNAEESTVALEQVRSFGTEGRRGRPDEEIPASENVFEFVVFRGSDIKDLQVFEAPAKPAPPPPPANIPNDPAIMQSSMMKGYGGGMNPYMMPPSYPPMQQPHQYWGSPMYPMPTPMGAAPPHMQQPPSTAPGQQQQQQQQQQQTMSSPARTSMAHPSAIPTTTSNDMNKPASPMAPVSTSTASSGTAGISRDAVVDDFKRTDAAVDRLANSLKDLDVEKKTKPITTAVDDEQRQQQQQQQQNRNRRHYNNNNGNVNNAARARGGRHDHANKATIDIPKSDFDFESSNAKFNKNEIVKEVSGKDGNEQPEDQVEEQQEDEVVIPPPNDESFYDKQKSFFDNISCESKERSEQNGSFDRRAKFQEERKLNLETFGEVSVDHPRYRNYRGRGGFRGRGRGHSRGYRGNRGGAKSMA</sequence>
<keyword evidence="4" id="KW-0732">Signal</keyword>
<feature type="region of interest" description="Disordered" evidence="3">
    <location>
        <begin position="217"/>
        <end position="292"/>
    </location>
</feature>
<dbReference type="STRING" id="1263082.A0A068RVC2"/>
<dbReference type="SMART" id="SM01271">
    <property type="entry name" value="LSM14"/>
    <property type="match status" value="1"/>
</dbReference>
<name>A0A068RVC2_9FUNG</name>
<evidence type="ECO:0000256" key="4">
    <source>
        <dbReference type="SAM" id="SignalP"/>
    </source>
</evidence>
<feature type="short sequence motif" description="TFG box" evidence="2">
    <location>
        <begin position="461"/>
        <end position="481"/>
    </location>
</feature>
<dbReference type="CDD" id="cd01736">
    <property type="entry name" value="LSm14_N"/>
    <property type="match status" value="1"/>
</dbReference>
<evidence type="ECO:0000259" key="6">
    <source>
        <dbReference type="PROSITE" id="PS51513"/>
    </source>
</evidence>
<comment type="caution">
    <text evidence="9">The sequence shown here is derived from an EMBL/GenBank/DDBJ whole genome shotgun (WGS) entry which is preliminary data.</text>
</comment>
<dbReference type="OrthoDB" id="21539at2759"/>
<feature type="domain" description="DFDF" evidence="5">
    <location>
        <begin position="374"/>
        <end position="410"/>
    </location>
</feature>
<evidence type="ECO:0000256" key="3">
    <source>
        <dbReference type="SAM" id="MobiDB-lite"/>
    </source>
</evidence>
<dbReference type="SUPFAM" id="SSF50182">
    <property type="entry name" value="Sm-like ribonucleoproteins"/>
    <property type="match status" value="1"/>
</dbReference>
<feature type="region of interest" description="Disordered" evidence="3">
    <location>
        <begin position="487"/>
        <end position="518"/>
    </location>
</feature>
<dbReference type="GO" id="GO:0003729">
    <property type="term" value="F:mRNA binding"/>
    <property type="evidence" value="ECO:0007669"/>
    <property type="project" value="TreeGrafter"/>
</dbReference>
<dbReference type="SMART" id="SM01199">
    <property type="entry name" value="FDF"/>
    <property type="match status" value="1"/>
</dbReference>
<dbReference type="GO" id="GO:0033962">
    <property type="term" value="P:P-body assembly"/>
    <property type="evidence" value="ECO:0007669"/>
    <property type="project" value="TreeGrafter"/>
</dbReference>
<feature type="chain" id="PRO_5001655515" evidence="4">
    <location>
        <begin position="28"/>
        <end position="518"/>
    </location>
</feature>
<gene>
    <name evidence="9" type="ORF">LCOR_04872.1</name>
</gene>
<dbReference type="Pfam" id="PF09532">
    <property type="entry name" value="FDF"/>
    <property type="match status" value="1"/>
</dbReference>
<feature type="compositionally biased region" description="Low complexity" evidence="3">
    <location>
        <begin position="283"/>
        <end position="292"/>
    </location>
</feature>
<dbReference type="VEuPathDB" id="FungiDB:LCOR_04872.1"/>
<dbReference type="InterPro" id="IPR025609">
    <property type="entry name" value="Lsm14-like_N"/>
</dbReference>
<protein>
    <submittedName>
        <fullName evidence="9">G2 m phase checkpoint control protein</fullName>
    </submittedName>
</protein>
<dbReference type="PROSITE" id="PS52002">
    <property type="entry name" value="SM"/>
    <property type="match status" value="1"/>
</dbReference>
<dbReference type="PROSITE" id="PS51513">
    <property type="entry name" value="FFD"/>
    <property type="match status" value="1"/>
</dbReference>
<dbReference type="PANTHER" id="PTHR13586:SF0">
    <property type="entry name" value="TRAILER HITCH, ISOFORM H"/>
    <property type="match status" value="1"/>
</dbReference>
<reference evidence="9" key="1">
    <citation type="submission" date="2013-08" db="EMBL/GenBank/DDBJ databases">
        <title>Gene expansion shapes genome architecture in the human pathogen Lichtheimia corymbifera: an evolutionary genomics analysis in the ancient terrestrial Mucorales (Mucoromycotina).</title>
        <authorList>
            <person name="Schwartze V.U."/>
            <person name="Winter S."/>
            <person name="Shelest E."/>
            <person name="Marcet-Houben M."/>
            <person name="Horn F."/>
            <person name="Wehner S."/>
            <person name="Hoffmann K."/>
            <person name="Riege K."/>
            <person name="Sammeth M."/>
            <person name="Nowrousian M."/>
            <person name="Valiante V."/>
            <person name="Linde J."/>
            <person name="Jacobsen I.D."/>
            <person name="Marz M."/>
            <person name="Brakhage A.A."/>
            <person name="Gabaldon T."/>
            <person name="Bocker S."/>
            <person name="Voigt K."/>
        </authorList>
    </citation>
    <scope>NUCLEOTIDE SEQUENCE [LARGE SCALE GENOMIC DNA]</scope>
    <source>
        <strain evidence="9">FSU 9682</strain>
    </source>
</reference>
<feature type="region of interest" description="Disordered" evidence="3">
    <location>
        <begin position="322"/>
        <end position="378"/>
    </location>
</feature>
<feature type="compositionally biased region" description="Low complexity" evidence="3">
    <location>
        <begin position="354"/>
        <end position="366"/>
    </location>
</feature>
<dbReference type="GO" id="GO:0034063">
    <property type="term" value="P:stress granule assembly"/>
    <property type="evidence" value="ECO:0007669"/>
    <property type="project" value="TreeGrafter"/>
</dbReference>
<dbReference type="Gene3D" id="2.30.30.100">
    <property type="match status" value="1"/>
</dbReference>
<feature type="compositionally biased region" description="Basic residues" evidence="3">
    <location>
        <begin position="487"/>
        <end position="508"/>
    </location>
</feature>
<feature type="domain" description="TFG box profile" evidence="7">
    <location>
        <begin position="461"/>
        <end position="481"/>
    </location>
</feature>
<evidence type="ECO:0000256" key="2">
    <source>
        <dbReference type="PROSITE-ProRule" id="PRU00869"/>
    </source>
</evidence>
<organism evidence="9 10">
    <name type="scientific">Lichtheimia corymbifera JMRC:FSU:9682</name>
    <dbReference type="NCBI Taxonomy" id="1263082"/>
    <lineage>
        <taxon>Eukaryota</taxon>
        <taxon>Fungi</taxon>
        <taxon>Fungi incertae sedis</taxon>
        <taxon>Mucoromycota</taxon>
        <taxon>Mucoromycotina</taxon>
        <taxon>Mucoromycetes</taxon>
        <taxon>Mucorales</taxon>
        <taxon>Lichtheimiaceae</taxon>
        <taxon>Lichtheimia</taxon>
    </lineage>
</organism>
<evidence type="ECO:0000256" key="1">
    <source>
        <dbReference type="PROSITE-ProRule" id="PRU00846"/>
    </source>
</evidence>
<feature type="domain" description="Sm" evidence="8">
    <location>
        <begin position="76"/>
        <end position="160"/>
    </location>
</feature>
<feature type="domain" description="FFD box profile" evidence="6">
    <location>
        <begin position="434"/>
        <end position="450"/>
    </location>
</feature>
<dbReference type="Proteomes" id="UP000027586">
    <property type="component" value="Unassembled WGS sequence"/>
</dbReference>
<feature type="compositionally biased region" description="Acidic residues" evidence="3">
    <location>
        <begin position="411"/>
        <end position="425"/>
    </location>
</feature>
<evidence type="ECO:0000259" key="5">
    <source>
        <dbReference type="PROSITE" id="PS51512"/>
    </source>
</evidence>
<feature type="signal peptide" evidence="4">
    <location>
        <begin position="1"/>
        <end position="27"/>
    </location>
</feature>
<evidence type="ECO:0000259" key="7">
    <source>
        <dbReference type="PROSITE" id="PS51536"/>
    </source>
</evidence>
<dbReference type="InterPro" id="IPR025762">
    <property type="entry name" value="DFDF"/>
</dbReference>
<dbReference type="InterPro" id="IPR025761">
    <property type="entry name" value="FFD_box"/>
</dbReference>
<dbReference type="PROSITE" id="PS51512">
    <property type="entry name" value="DFDF"/>
    <property type="match status" value="1"/>
</dbReference>
<proteinExistence type="predicted"/>
<dbReference type="PROSITE" id="PS51536">
    <property type="entry name" value="TFG"/>
    <property type="match status" value="1"/>
</dbReference>
<dbReference type="InterPro" id="IPR010920">
    <property type="entry name" value="LSM_dom_sf"/>
</dbReference>
<keyword evidence="10" id="KW-1185">Reference proteome</keyword>
<dbReference type="InterPro" id="IPR019050">
    <property type="entry name" value="FDF_dom"/>
</dbReference>
<dbReference type="InterPro" id="IPR047575">
    <property type="entry name" value="Sm"/>
</dbReference>
<evidence type="ECO:0000259" key="8">
    <source>
        <dbReference type="PROSITE" id="PS52002"/>
    </source>
</evidence>
<dbReference type="EMBL" id="CBTN010000017">
    <property type="protein sequence ID" value="CDH53532.1"/>
    <property type="molecule type" value="Genomic_DNA"/>
</dbReference>
<dbReference type="AlphaFoldDB" id="A0A068RVC2"/>
<evidence type="ECO:0000313" key="10">
    <source>
        <dbReference type="Proteomes" id="UP000027586"/>
    </source>
</evidence>
<dbReference type="InterPro" id="IPR025768">
    <property type="entry name" value="TFG_box"/>
</dbReference>
<dbReference type="PANTHER" id="PTHR13586">
    <property type="entry name" value="SCD6 PROTEIN-RELATED"/>
    <property type="match status" value="1"/>
</dbReference>
<feature type="short sequence motif" description="FFD box" evidence="1">
    <location>
        <begin position="434"/>
        <end position="450"/>
    </location>
</feature>
<evidence type="ECO:0000313" key="9">
    <source>
        <dbReference type="EMBL" id="CDH53532.1"/>
    </source>
</evidence>
<feature type="compositionally biased region" description="Low complexity" evidence="3">
    <location>
        <begin position="238"/>
        <end position="248"/>
    </location>
</feature>
<dbReference type="GO" id="GO:0000932">
    <property type="term" value="C:P-body"/>
    <property type="evidence" value="ECO:0007669"/>
    <property type="project" value="TreeGrafter"/>
</dbReference>
<feature type="region of interest" description="Disordered" evidence="3">
    <location>
        <begin position="404"/>
        <end position="437"/>
    </location>
</feature>
<dbReference type="Pfam" id="PF12701">
    <property type="entry name" value="LSM14"/>
    <property type="match status" value="1"/>
</dbReference>